<dbReference type="EMBL" id="CAJVPY010000175">
    <property type="protein sequence ID" value="CAG8455582.1"/>
    <property type="molecule type" value="Genomic_DNA"/>
</dbReference>
<dbReference type="InterPro" id="IPR004143">
    <property type="entry name" value="BPL_LPL_catalytic"/>
</dbReference>
<comment type="similarity">
    <text evidence="3">Belongs to the LplA family.</text>
</comment>
<organism evidence="6 7">
    <name type="scientific">Dentiscutata erythropus</name>
    <dbReference type="NCBI Taxonomy" id="1348616"/>
    <lineage>
        <taxon>Eukaryota</taxon>
        <taxon>Fungi</taxon>
        <taxon>Fungi incertae sedis</taxon>
        <taxon>Mucoromycota</taxon>
        <taxon>Glomeromycotina</taxon>
        <taxon>Glomeromycetes</taxon>
        <taxon>Diversisporales</taxon>
        <taxon>Gigasporaceae</taxon>
        <taxon>Dentiscutata</taxon>
    </lineage>
</organism>
<dbReference type="InterPro" id="IPR004562">
    <property type="entry name" value="LipoylTrfase_LipoateP_Ligase"/>
</dbReference>
<evidence type="ECO:0000313" key="7">
    <source>
        <dbReference type="Proteomes" id="UP000789405"/>
    </source>
</evidence>
<dbReference type="Proteomes" id="UP000789405">
    <property type="component" value="Unassembled WGS sequence"/>
</dbReference>
<dbReference type="GO" id="GO:0005739">
    <property type="term" value="C:mitochondrion"/>
    <property type="evidence" value="ECO:0007669"/>
    <property type="project" value="TreeGrafter"/>
</dbReference>
<comment type="function">
    <text evidence="1">Catalyzes both the ATP-dependent activation of exogenously supplied lipoate to lipoyl-AMP and the transfer of the activated lipoyl onto the lipoyl domains of lipoate-dependent enzymes.</text>
</comment>
<evidence type="ECO:0000313" key="6">
    <source>
        <dbReference type="EMBL" id="CAG8455582.1"/>
    </source>
</evidence>
<comment type="caution">
    <text evidence="6">The sequence shown here is derived from an EMBL/GenBank/DDBJ whole genome shotgun (WGS) entry which is preliminary data.</text>
</comment>
<dbReference type="GO" id="GO:0017118">
    <property type="term" value="F:lipoyltransferase activity"/>
    <property type="evidence" value="ECO:0007669"/>
    <property type="project" value="TreeGrafter"/>
</dbReference>
<keyword evidence="7" id="KW-1185">Reference proteome</keyword>
<evidence type="ECO:0000256" key="3">
    <source>
        <dbReference type="ARBA" id="ARBA00008242"/>
    </source>
</evidence>
<dbReference type="PANTHER" id="PTHR12561">
    <property type="entry name" value="LIPOATE-PROTEIN LIGASE"/>
    <property type="match status" value="1"/>
</dbReference>
<accession>A0A9N8YVP7</accession>
<feature type="domain" description="BPL/LPL catalytic" evidence="5">
    <location>
        <begin position="18"/>
        <end position="141"/>
    </location>
</feature>
<dbReference type="PANTHER" id="PTHR12561:SF3">
    <property type="entry name" value="LIPOYLTRANSFERASE 1, MITOCHONDRIAL"/>
    <property type="match status" value="1"/>
</dbReference>
<dbReference type="SUPFAM" id="SSF82649">
    <property type="entry name" value="SufE/NifU"/>
    <property type="match status" value="1"/>
</dbReference>
<gene>
    <name evidence="6" type="ORF">DERYTH_LOCUS746</name>
</gene>
<reference evidence="6" key="1">
    <citation type="submission" date="2021-06" db="EMBL/GenBank/DDBJ databases">
        <authorList>
            <person name="Kallberg Y."/>
            <person name="Tangrot J."/>
            <person name="Rosling A."/>
        </authorList>
    </citation>
    <scope>NUCLEOTIDE SEQUENCE</scope>
    <source>
        <strain evidence="6">MA453B</strain>
    </source>
</reference>
<dbReference type="AlphaFoldDB" id="A0A9N8YVP7"/>
<comment type="pathway">
    <text evidence="2">Protein modification; protein lipoylation via exogenous pathway; protein N(6)-(lipoyl)lysine from lipoate: step 2/2.</text>
</comment>
<dbReference type="SUPFAM" id="SSF55681">
    <property type="entry name" value="Class II aaRS and biotin synthetases"/>
    <property type="match status" value="1"/>
</dbReference>
<evidence type="ECO:0000256" key="1">
    <source>
        <dbReference type="ARBA" id="ARBA00003253"/>
    </source>
</evidence>
<dbReference type="Gene3D" id="3.30.930.10">
    <property type="entry name" value="Bira Bifunctional Protein, Domain 2"/>
    <property type="match status" value="1"/>
</dbReference>
<dbReference type="Gene3D" id="3.30.390.50">
    <property type="entry name" value="CO dehydrogenase flavoprotein, C-terminal domain"/>
    <property type="match status" value="1"/>
</dbReference>
<name>A0A9N8YVP7_9GLOM</name>
<protein>
    <recommendedName>
        <fullName evidence="4">Putative lipoate-protein ligase A</fullName>
    </recommendedName>
</protein>
<dbReference type="OrthoDB" id="201621at2759"/>
<dbReference type="Pfam" id="PF21948">
    <property type="entry name" value="LplA-B_cat"/>
    <property type="match status" value="1"/>
</dbReference>
<evidence type="ECO:0000256" key="2">
    <source>
        <dbReference type="ARBA" id="ARBA00005085"/>
    </source>
</evidence>
<dbReference type="GO" id="GO:0009249">
    <property type="term" value="P:protein lipoylation"/>
    <property type="evidence" value="ECO:0007669"/>
    <property type="project" value="InterPro"/>
</dbReference>
<sequence length="270" mass="30800">MFAFYGMLASPSYEEKAVVDLGNTNYSVITPRQNFTRKHSADLVARAIRKRLGISAYVNERHDIEIEGLKISIFLLKYYLSYHHGTMLIDTDLSQIGRYLEIKKNLVSKGVESVLSPVTKLRNYSLTVNHESFCNAVLQEFSVHYRDATNSYIQPIIVNEELLSKIPKTLEYHDELKSWNWTFGQTPDFSIEFEKTFSWGHVSKNGLISAITLSPSTIKYENLIGALEDSLEGIKYDPISVSQSISELTLPDIQLIPILNDLKNWIQDSL</sequence>
<dbReference type="InterPro" id="IPR045864">
    <property type="entry name" value="aa-tRNA-synth_II/BPL/LPL"/>
</dbReference>
<evidence type="ECO:0000259" key="5">
    <source>
        <dbReference type="Pfam" id="PF21948"/>
    </source>
</evidence>
<evidence type="ECO:0000256" key="4">
    <source>
        <dbReference type="ARBA" id="ARBA00015925"/>
    </source>
</evidence>
<proteinExistence type="inferred from homology"/>